<reference evidence="1" key="1">
    <citation type="submission" date="2022-02" db="EMBL/GenBank/DDBJ databases">
        <title>Plant Genome Project.</title>
        <authorList>
            <person name="Zhang R.-G."/>
        </authorList>
    </citation>
    <scope>NUCLEOTIDE SEQUENCE</scope>
    <source>
        <strain evidence="1">AT1</strain>
    </source>
</reference>
<accession>A0ACC0LGD5</accession>
<name>A0ACC0LGD5_RHOML</name>
<evidence type="ECO:0000313" key="2">
    <source>
        <dbReference type="Proteomes" id="UP001062846"/>
    </source>
</evidence>
<gene>
    <name evidence="1" type="ORF">RHMOL_Rhmol12G0090700</name>
</gene>
<proteinExistence type="predicted"/>
<protein>
    <submittedName>
        <fullName evidence="1">Uncharacterized protein</fullName>
    </submittedName>
</protein>
<dbReference type="Proteomes" id="UP001062846">
    <property type="component" value="Chromosome 12"/>
</dbReference>
<organism evidence="1 2">
    <name type="scientific">Rhododendron molle</name>
    <name type="common">Chinese azalea</name>
    <name type="synonym">Azalea mollis</name>
    <dbReference type="NCBI Taxonomy" id="49168"/>
    <lineage>
        <taxon>Eukaryota</taxon>
        <taxon>Viridiplantae</taxon>
        <taxon>Streptophyta</taxon>
        <taxon>Embryophyta</taxon>
        <taxon>Tracheophyta</taxon>
        <taxon>Spermatophyta</taxon>
        <taxon>Magnoliopsida</taxon>
        <taxon>eudicotyledons</taxon>
        <taxon>Gunneridae</taxon>
        <taxon>Pentapetalae</taxon>
        <taxon>asterids</taxon>
        <taxon>Ericales</taxon>
        <taxon>Ericaceae</taxon>
        <taxon>Ericoideae</taxon>
        <taxon>Rhodoreae</taxon>
        <taxon>Rhododendron</taxon>
    </lineage>
</organism>
<keyword evidence="2" id="KW-1185">Reference proteome</keyword>
<sequence>MVQINMPDRVKRQFGFRQTIPDPYNCKQLLHGKDWKVGRKDFSLEHHAQLQIWNNRLDHMLPNGEADPHAYTYPPDDPYVLWYERIMLQYVSRLGGDVDMAMKLFERLRMMEVVELDVIRNIGAQGVGCLGYLEKWLHNRPPIEPIPPREGGVNVGDEVEPPADRENEAKNVGQEPVELEIVNDAIPKHMDPGTSVSLQDAEGVGVSSLAAHLGSLENFPLSPFWSYSPCMPVTQSP</sequence>
<dbReference type="EMBL" id="CM046399">
    <property type="protein sequence ID" value="KAI8527632.1"/>
    <property type="molecule type" value="Genomic_DNA"/>
</dbReference>
<comment type="caution">
    <text evidence="1">The sequence shown here is derived from an EMBL/GenBank/DDBJ whole genome shotgun (WGS) entry which is preliminary data.</text>
</comment>
<evidence type="ECO:0000313" key="1">
    <source>
        <dbReference type="EMBL" id="KAI8527632.1"/>
    </source>
</evidence>